<dbReference type="RefSeq" id="XP_003177384.1">
    <property type="nucleotide sequence ID" value="XM_003177336.1"/>
</dbReference>
<dbReference type="OMA" id="SDIFFPA"/>
<name>E5R0Z0_ARTGP</name>
<dbReference type="AlphaFoldDB" id="E5R0Z0"/>
<evidence type="ECO:0000256" key="1">
    <source>
        <dbReference type="SAM" id="MobiDB-lite"/>
    </source>
</evidence>
<feature type="region of interest" description="Disordered" evidence="1">
    <location>
        <begin position="69"/>
        <end position="88"/>
    </location>
</feature>
<feature type="compositionally biased region" description="Polar residues" evidence="1">
    <location>
        <begin position="69"/>
        <end position="79"/>
    </location>
</feature>
<evidence type="ECO:0000313" key="3">
    <source>
        <dbReference type="Proteomes" id="UP000002669"/>
    </source>
</evidence>
<accession>E5R0Z0</accession>
<organism evidence="3">
    <name type="scientific">Arthroderma gypseum (strain ATCC MYA-4604 / CBS 118893)</name>
    <name type="common">Microsporum gypseum</name>
    <dbReference type="NCBI Taxonomy" id="535722"/>
    <lineage>
        <taxon>Eukaryota</taxon>
        <taxon>Fungi</taxon>
        <taxon>Dikarya</taxon>
        <taxon>Ascomycota</taxon>
        <taxon>Pezizomycotina</taxon>
        <taxon>Eurotiomycetes</taxon>
        <taxon>Eurotiomycetidae</taxon>
        <taxon>Onygenales</taxon>
        <taxon>Arthrodermataceae</taxon>
        <taxon>Nannizzia</taxon>
    </lineage>
</organism>
<keyword evidence="3" id="KW-1185">Reference proteome</keyword>
<feature type="compositionally biased region" description="Acidic residues" evidence="1">
    <location>
        <begin position="1"/>
        <end position="12"/>
    </location>
</feature>
<proteinExistence type="predicted"/>
<feature type="compositionally biased region" description="Polar residues" evidence="1">
    <location>
        <begin position="30"/>
        <end position="40"/>
    </location>
</feature>
<gene>
    <name evidence="2" type="ORF">MGYG_01462</name>
</gene>
<dbReference type="InParanoid" id="E5R0Z0"/>
<evidence type="ECO:0000313" key="2">
    <source>
        <dbReference type="EMBL" id="EFQ98432.1"/>
    </source>
</evidence>
<sequence length="447" mass="49736">MEDELIIYEDSSDQYPDTYPTRTAEHWSSDRLTSTESVESPCSKTDDLIKYDASCDYSLREEAACAALSSNTNVDSTPTEAYLSPQKPTSSKTLLSYQYYEETSGFESSDIHTKDEFINLMDDDYYPSPSHQSSKRPKSVVVGNNMVGEVEIMQTALPDNHPVYIDNEPGCDTTDGTTVNGYARAPGFSPLHGNKSSHTHGVSTMNLTSQSIEYSSSDKMGKVNTYSGSDTNEYEYHCTNTPSLTYLDPFVRHMFPSRAADPSAVQGLSSDQILLRTCFRIGEALTSHNTLTAGNEKNLPGTTLVELYALVTESYRSGPLQVFIFSDIFFPAHPPYLVGEWCGWQHNSYLNQVGRYFLSGYSTKRVHCYGTKFNTPQFSGHGPGGYPKICRVVGVLSQGANITSGIETTLQQLPNLRLLGEQKRLRILRIQKADWSDIKLMKEALNT</sequence>
<dbReference type="HOGENOM" id="CLU_660885_0_0_1"/>
<dbReference type="GeneID" id="10032713"/>
<dbReference type="EMBL" id="DS989822">
    <property type="protein sequence ID" value="EFQ98432.1"/>
    <property type="molecule type" value="Genomic_DNA"/>
</dbReference>
<dbReference type="VEuPathDB" id="FungiDB:MGYG_01462"/>
<feature type="region of interest" description="Disordered" evidence="1">
    <location>
        <begin position="1"/>
        <end position="40"/>
    </location>
</feature>
<dbReference type="OrthoDB" id="4174368at2759"/>
<reference evidence="3" key="1">
    <citation type="journal article" date="2012" name="MBio">
        <title>Comparative genome analysis of Trichophyton rubrum and related dermatophytes reveals candidate genes involved in infection.</title>
        <authorList>
            <person name="Martinez D.A."/>
            <person name="Oliver B.G."/>
            <person name="Graeser Y."/>
            <person name="Goldberg J.M."/>
            <person name="Li W."/>
            <person name="Martinez-Rossi N.M."/>
            <person name="Monod M."/>
            <person name="Shelest E."/>
            <person name="Barton R.C."/>
            <person name="Birch E."/>
            <person name="Brakhage A.A."/>
            <person name="Chen Z."/>
            <person name="Gurr S.J."/>
            <person name="Heiman D."/>
            <person name="Heitman J."/>
            <person name="Kosti I."/>
            <person name="Rossi A."/>
            <person name="Saif S."/>
            <person name="Samalova M."/>
            <person name="Saunders C.W."/>
            <person name="Shea T."/>
            <person name="Summerbell R.C."/>
            <person name="Xu J."/>
            <person name="Young S."/>
            <person name="Zeng Q."/>
            <person name="Birren B.W."/>
            <person name="Cuomo C.A."/>
            <person name="White T.C."/>
        </authorList>
    </citation>
    <scope>NUCLEOTIDE SEQUENCE [LARGE SCALE GENOMIC DNA]</scope>
    <source>
        <strain evidence="3">ATCC MYA-4604 / CBS 118893</strain>
    </source>
</reference>
<dbReference type="eggNOG" id="ENOG502S8X6">
    <property type="taxonomic scope" value="Eukaryota"/>
</dbReference>
<protein>
    <submittedName>
        <fullName evidence="2">Uncharacterized protein</fullName>
    </submittedName>
</protein>
<dbReference type="Proteomes" id="UP000002669">
    <property type="component" value="Unassembled WGS sequence"/>
</dbReference>